<reference evidence="6 7" key="1">
    <citation type="journal article" date="2019" name="Microb. Cell Fact.">
        <title>Exploring novel herbicidin analogues by transcriptional regulator overexpression and MS/MS molecular networking.</title>
        <authorList>
            <person name="Shi Y."/>
            <person name="Gu R."/>
            <person name="Li Y."/>
            <person name="Wang X."/>
            <person name="Ren W."/>
            <person name="Li X."/>
            <person name="Wang L."/>
            <person name="Xie Y."/>
            <person name="Hong B."/>
        </authorList>
    </citation>
    <scope>NUCLEOTIDE SEQUENCE [LARGE SCALE GENOMIC DNA]</scope>
    <source>
        <strain evidence="6 7">US-43</strain>
    </source>
</reference>
<dbReference type="PROSITE" id="PS50977">
    <property type="entry name" value="HTH_TETR_2"/>
    <property type="match status" value="1"/>
</dbReference>
<dbReference type="Proteomes" id="UP000327000">
    <property type="component" value="Unassembled WGS sequence"/>
</dbReference>
<dbReference type="OrthoDB" id="3358037at2"/>
<dbReference type="InterPro" id="IPR050109">
    <property type="entry name" value="HTH-type_TetR-like_transc_reg"/>
</dbReference>
<keyword evidence="7" id="KW-1185">Reference proteome</keyword>
<feature type="DNA-binding region" description="H-T-H motif" evidence="4">
    <location>
        <begin position="34"/>
        <end position="53"/>
    </location>
</feature>
<dbReference type="InterPro" id="IPR036271">
    <property type="entry name" value="Tet_transcr_reg_TetR-rel_C_sf"/>
</dbReference>
<evidence type="ECO:0000256" key="2">
    <source>
        <dbReference type="ARBA" id="ARBA00023125"/>
    </source>
</evidence>
<dbReference type="Gene3D" id="1.10.357.10">
    <property type="entry name" value="Tetracycline Repressor, domain 2"/>
    <property type="match status" value="1"/>
</dbReference>
<evidence type="ECO:0000313" key="6">
    <source>
        <dbReference type="EMBL" id="KAB7844967.1"/>
    </source>
</evidence>
<accession>A0A5N5W7K2</accession>
<keyword evidence="1" id="KW-0805">Transcription regulation</keyword>
<dbReference type="PANTHER" id="PTHR30055">
    <property type="entry name" value="HTH-TYPE TRANSCRIPTIONAL REGULATOR RUTR"/>
    <property type="match status" value="1"/>
</dbReference>
<keyword evidence="3" id="KW-0804">Transcription</keyword>
<dbReference type="SUPFAM" id="SSF48498">
    <property type="entry name" value="Tetracyclin repressor-like, C-terminal domain"/>
    <property type="match status" value="1"/>
</dbReference>
<feature type="domain" description="HTH tetR-type" evidence="5">
    <location>
        <begin position="11"/>
        <end position="71"/>
    </location>
</feature>
<comment type="caution">
    <text evidence="6">The sequence shown here is derived from an EMBL/GenBank/DDBJ whole genome shotgun (WGS) entry which is preliminary data.</text>
</comment>
<dbReference type="Pfam" id="PF02909">
    <property type="entry name" value="TetR_C_1"/>
    <property type="match status" value="1"/>
</dbReference>
<evidence type="ECO:0000259" key="5">
    <source>
        <dbReference type="PROSITE" id="PS50977"/>
    </source>
</evidence>
<keyword evidence="2 4" id="KW-0238">DNA-binding</keyword>
<sequence length="196" mass="21247">MTSPVPGRRRPLSRALIVAAARRIADEDGLGALTVRQVAQRLGTGQASLYRHITDRGQLLSLLAEDVAVRLPRRTDTGDPHERLREHWLAAHDHLARHPWAARIIADGEHTVDAAAPFADGALTALAEAGLPPDEAARAYRVLWNLLLGHLLNSHPTGHTSTAHPQGDDPRADFAWALSRLLDGVLAGRPTCGRRS</sequence>
<evidence type="ECO:0000256" key="3">
    <source>
        <dbReference type="ARBA" id="ARBA00023163"/>
    </source>
</evidence>
<dbReference type="InterPro" id="IPR004111">
    <property type="entry name" value="Repressor_TetR_C"/>
</dbReference>
<dbReference type="InterPro" id="IPR001647">
    <property type="entry name" value="HTH_TetR"/>
</dbReference>
<dbReference type="AlphaFoldDB" id="A0A5N5W7K2"/>
<evidence type="ECO:0000313" key="7">
    <source>
        <dbReference type="Proteomes" id="UP000327000"/>
    </source>
</evidence>
<dbReference type="SUPFAM" id="SSF46689">
    <property type="entry name" value="Homeodomain-like"/>
    <property type="match status" value="1"/>
</dbReference>
<dbReference type="Pfam" id="PF00440">
    <property type="entry name" value="TetR_N"/>
    <property type="match status" value="1"/>
</dbReference>
<dbReference type="GO" id="GO:0000976">
    <property type="term" value="F:transcription cis-regulatory region binding"/>
    <property type="evidence" value="ECO:0007669"/>
    <property type="project" value="TreeGrafter"/>
</dbReference>
<dbReference type="EMBL" id="VOKX01000027">
    <property type="protein sequence ID" value="KAB7844967.1"/>
    <property type="molecule type" value="Genomic_DNA"/>
</dbReference>
<name>A0A5N5W7K2_STRMB</name>
<dbReference type="RefSeq" id="WP_152263791.1">
    <property type="nucleotide sequence ID" value="NZ_VOKX01000027.1"/>
</dbReference>
<dbReference type="InterPro" id="IPR009057">
    <property type="entry name" value="Homeodomain-like_sf"/>
</dbReference>
<dbReference type="PANTHER" id="PTHR30055:SF151">
    <property type="entry name" value="TRANSCRIPTIONAL REGULATORY PROTEIN"/>
    <property type="match status" value="1"/>
</dbReference>
<gene>
    <name evidence="6" type="ORF">FRZ00_14690</name>
</gene>
<evidence type="ECO:0000256" key="4">
    <source>
        <dbReference type="PROSITE-ProRule" id="PRU00335"/>
    </source>
</evidence>
<dbReference type="GO" id="GO:0045892">
    <property type="term" value="P:negative regulation of DNA-templated transcription"/>
    <property type="evidence" value="ECO:0007669"/>
    <property type="project" value="InterPro"/>
</dbReference>
<protein>
    <submittedName>
        <fullName evidence="6">TetR/AcrR family transcriptional regulator</fullName>
    </submittedName>
</protein>
<dbReference type="GO" id="GO:0003700">
    <property type="term" value="F:DNA-binding transcription factor activity"/>
    <property type="evidence" value="ECO:0007669"/>
    <property type="project" value="TreeGrafter"/>
</dbReference>
<organism evidence="6 7">
    <name type="scientific">Streptomyces mobaraensis</name>
    <name type="common">Streptoverticillium mobaraense</name>
    <dbReference type="NCBI Taxonomy" id="35621"/>
    <lineage>
        <taxon>Bacteria</taxon>
        <taxon>Bacillati</taxon>
        <taxon>Actinomycetota</taxon>
        <taxon>Actinomycetes</taxon>
        <taxon>Kitasatosporales</taxon>
        <taxon>Streptomycetaceae</taxon>
        <taxon>Streptomyces</taxon>
    </lineage>
</organism>
<proteinExistence type="predicted"/>
<dbReference type="PRINTS" id="PR00455">
    <property type="entry name" value="HTHTETR"/>
</dbReference>
<evidence type="ECO:0000256" key="1">
    <source>
        <dbReference type="ARBA" id="ARBA00023015"/>
    </source>
</evidence>